<sequence length="146" mass="16311">MTAFVFGLIGLVAGSLLQTTTGLFTDWRAAKREHKVWLRDKREAAFVEYMTQAHNATLAAFRNKGSEEALEGFAPALIAAQIYAPTEAAKDYIEEVRARIAAMYRQPAGARTRDAVTSAMRKYDHEVRNELDIERKGQLLPGSYDS</sequence>
<organism evidence="1 2">
    <name type="scientific">Nocardioides endophyticus</name>
    <dbReference type="NCBI Taxonomy" id="1353775"/>
    <lineage>
        <taxon>Bacteria</taxon>
        <taxon>Bacillati</taxon>
        <taxon>Actinomycetota</taxon>
        <taxon>Actinomycetes</taxon>
        <taxon>Propionibacteriales</taxon>
        <taxon>Nocardioidaceae</taxon>
        <taxon>Nocardioides</taxon>
    </lineage>
</organism>
<accession>A0ABP8YNM2</accession>
<keyword evidence="2" id="KW-1185">Reference proteome</keyword>
<protein>
    <submittedName>
        <fullName evidence="1">Uncharacterized protein</fullName>
    </submittedName>
</protein>
<comment type="caution">
    <text evidence="1">The sequence shown here is derived from an EMBL/GenBank/DDBJ whole genome shotgun (WGS) entry which is preliminary data.</text>
</comment>
<evidence type="ECO:0000313" key="1">
    <source>
        <dbReference type="EMBL" id="GAA4731096.1"/>
    </source>
</evidence>
<dbReference type="EMBL" id="BAABKN010000009">
    <property type="protein sequence ID" value="GAA4731096.1"/>
    <property type="molecule type" value="Genomic_DNA"/>
</dbReference>
<proteinExistence type="predicted"/>
<evidence type="ECO:0000313" key="2">
    <source>
        <dbReference type="Proteomes" id="UP001499882"/>
    </source>
</evidence>
<gene>
    <name evidence="1" type="ORF">GCM10023350_13030</name>
</gene>
<reference evidence="2" key="1">
    <citation type="journal article" date="2019" name="Int. J. Syst. Evol. Microbiol.">
        <title>The Global Catalogue of Microorganisms (GCM) 10K type strain sequencing project: providing services to taxonomists for standard genome sequencing and annotation.</title>
        <authorList>
            <consortium name="The Broad Institute Genomics Platform"/>
            <consortium name="The Broad Institute Genome Sequencing Center for Infectious Disease"/>
            <person name="Wu L."/>
            <person name="Ma J."/>
        </authorList>
    </citation>
    <scope>NUCLEOTIDE SEQUENCE [LARGE SCALE GENOMIC DNA]</scope>
    <source>
        <strain evidence="2">JCM 18532</strain>
    </source>
</reference>
<name>A0ABP8YNM2_9ACTN</name>
<dbReference type="RefSeq" id="WP_345525898.1">
    <property type="nucleotide sequence ID" value="NZ_BAABKN010000009.1"/>
</dbReference>
<dbReference type="Proteomes" id="UP001499882">
    <property type="component" value="Unassembled WGS sequence"/>
</dbReference>